<name>A0A922P0N6_9HYPH</name>
<organism evidence="1 2">
    <name type="scientific">Pseudorhizobium pelagicum</name>
    <dbReference type="NCBI Taxonomy" id="1509405"/>
    <lineage>
        <taxon>Bacteria</taxon>
        <taxon>Pseudomonadati</taxon>
        <taxon>Pseudomonadota</taxon>
        <taxon>Alphaproteobacteria</taxon>
        <taxon>Hyphomicrobiales</taxon>
        <taxon>Rhizobiaceae</taxon>
        <taxon>Rhizobium/Agrobacterium group</taxon>
        <taxon>Pseudorhizobium</taxon>
    </lineage>
</organism>
<sequence>MVSEITTVRLWSQQTALRVFKEVSEETASQSSSQSSGTAQSSLADLLFSGSNSDEAEDDDTSLSRLIASLQQQAMTGASAEEADDAASDGAVEDIESKAFMKALVAKLEELKAASGTSAMAEAMLKAVEAGTLTVTDAAAGETVKAWNPADADAKASEKTAAATTDWTSFLKQHLTREGNGLYVRNDDSSHQDRLTGESAYFGMIGETYYYLSWTKAGEAGAAPDTTANV</sequence>
<comment type="caution">
    <text evidence="1">The sequence shown here is derived from an EMBL/GenBank/DDBJ whole genome shotgun (WGS) entry which is preliminary data.</text>
</comment>
<dbReference type="AlphaFoldDB" id="A0A922P0N6"/>
<dbReference type="Proteomes" id="UP000052167">
    <property type="component" value="Unassembled WGS sequence"/>
</dbReference>
<dbReference type="OrthoDB" id="8295899at2"/>
<gene>
    <name evidence="1" type="ORF">GV68_03650</name>
</gene>
<accession>A0A922P0N6</accession>
<evidence type="ECO:0000313" key="2">
    <source>
        <dbReference type="Proteomes" id="UP000052167"/>
    </source>
</evidence>
<protein>
    <submittedName>
        <fullName evidence="1">Uncharacterized protein</fullName>
    </submittedName>
</protein>
<proteinExistence type="predicted"/>
<evidence type="ECO:0000313" key="1">
    <source>
        <dbReference type="EMBL" id="KEQ07890.1"/>
    </source>
</evidence>
<dbReference type="RefSeq" id="WP_037166825.1">
    <property type="nucleotide sequence ID" value="NZ_CAJXID010000010.1"/>
</dbReference>
<reference evidence="1 2" key="1">
    <citation type="submission" date="2014-06" db="EMBL/GenBank/DDBJ databases">
        <title>Rhizobium pelagicum/R2-400B4.</title>
        <authorList>
            <person name="Kimes N.E."/>
            <person name="Lopez-Perez M."/>
        </authorList>
    </citation>
    <scope>NUCLEOTIDE SEQUENCE [LARGE SCALE GENOMIC DNA]</scope>
    <source>
        <strain evidence="1 2">R2-400B4</strain>
    </source>
</reference>
<keyword evidence="2" id="KW-1185">Reference proteome</keyword>
<dbReference type="EMBL" id="JOKJ01000011">
    <property type="protein sequence ID" value="KEQ07890.1"/>
    <property type="molecule type" value="Genomic_DNA"/>
</dbReference>